<evidence type="ECO:0008006" key="4">
    <source>
        <dbReference type="Google" id="ProtNLM"/>
    </source>
</evidence>
<reference evidence="3" key="1">
    <citation type="submission" date="2016-03" db="EMBL/GenBank/DDBJ databases">
        <authorList>
            <person name="Guldener U."/>
        </authorList>
    </citation>
    <scope>NUCLEOTIDE SEQUENCE [LARGE SCALE GENOMIC DNA]</scope>
    <source>
        <strain evidence="3">04CH-RAC-A.6.1</strain>
    </source>
</reference>
<dbReference type="EMBL" id="FJUX01000018">
    <property type="protein sequence ID" value="CZS94299.1"/>
    <property type="molecule type" value="Genomic_DNA"/>
</dbReference>
<dbReference type="AlphaFoldDB" id="A0A1E1K8A0"/>
<proteinExistence type="predicted"/>
<keyword evidence="3" id="KW-1185">Reference proteome</keyword>
<organism evidence="2 3">
    <name type="scientific">Rhynchosporium agropyri</name>
    <dbReference type="NCBI Taxonomy" id="914238"/>
    <lineage>
        <taxon>Eukaryota</taxon>
        <taxon>Fungi</taxon>
        <taxon>Dikarya</taxon>
        <taxon>Ascomycota</taxon>
        <taxon>Pezizomycotina</taxon>
        <taxon>Leotiomycetes</taxon>
        <taxon>Helotiales</taxon>
        <taxon>Ploettnerulaceae</taxon>
        <taxon>Rhynchosporium</taxon>
    </lineage>
</organism>
<accession>A0A1E1K8A0</accession>
<evidence type="ECO:0000313" key="2">
    <source>
        <dbReference type="EMBL" id="CZS94299.1"/>
    </source>
</evidence>
<name>A0A1E1K8A0_9HELO</name>
<evidence type="ECO:0000256" key="1">
    <source>
        <dbReference type="SAM" id="SignalP"/>
    </source>
</evidence>
<dbReference type="OrthoDB" id="10363155at2759"/>
<dbReference type="Proteomes" id="UP000178912">
    <property type="component" value="Unassembled WGS sequence"/>
</dbReference>
<evidence type="ECO:0000313" key="3">
    <source>
        <dbReference type="Proteomes" id="UP000178912"/>
    </source>
</evidence>
<keyword evidence="1" id="KW-0732">Signal</keyword>
<feature type="signal peptide" evidence="1">
    <location>
        <begin position="1"/>
        <end position="20"/>
    </location>
</feature>
<gene>
    <name evidence="2" type="ORF">RAG0_04340</name>
</gene>
<sequence>MKFAGLSVLAGATLLPGVLAHPAARQATEFVNHCGRPIVFHQAFPAPLGSNAGYNGETMTLPAHGGSKTLPMIVKPPGQSGGVSTKFRWEGDHHLNGEFQFEYTLVAVADAAHQAGLTWDPSLVDAGGPGKGGRGPFGHVNVKITPSQTENPSRYWNCVPVTCKANQECAHAYKYYDNHNTRDHGRILCESIIFKLRMEVSSI</sequence>
<protein>
    <recommendedName>
        <fullName evidence="4">Dnase1 protein</fullName>
    </recommendedName>
</protein>
<feature type="chain" id="PRO_5009445696" description="Dnase1 protein" evidence="1">
    <location>
        <begin position="21"/>
        <end position="203"/>
    </location>
</feature>